<dbReference type="AlphaFoldDB" id="A0AA89Q9S4"/>
<organism evidence="2 3">
    <name type="scientific">Streptomyces collinus</name>
    <dbReference type="NCBI Taxonomy" id="42684"/>
    <lineage>
        <taxon>Bacteria</taxon>
        <taxon>Bacillati</taxon>
        <taxon>Actinomycetota</taxon>
        <taxon>Actinomycetes</taxon>
        <taxon>Kitasatosporales</taxon>
        <taxon>Streptomycetaceae</taxon>
        <taxon>Streptomyces</taxon>
    </lineage>
</organism>
<dbReference type="GO" id="GO:0000428">
    <property type="term" value="C:DNA-directed RNA polymerase complex"/>
    <property type="evidence" value="ECO:0007669"/>
    <property type="project" value="UniProtKB-KW"/>
</dbReference>
<evidence type="ECO:0000313" key="3">
    <source>
        <dbReference type="Proteomes" id="UP000579531"/>
    </source>
</evidence>
<dbReference type="RefSeq" id="WP_184854658.1">
    <property type="nucleotide sequence ID" value="NZ_BAABFE010000021.1"/>
</dbReference>
<protein>
    <submittedName>
        <fullName evidence="2">DNA-directed RNA polymerase specialized sigma24 family protein</fullName>
    </submittedName>
</protein>
<dbReference type="GeneID" id="93835842"/>
<sequence>MQGDVADGQSAAASARDLQPPEQREKRDFSAPVSQGDLLRMDARFGRASRRLQRSVDRRLRDRQLVLVLARQGFQGRQYEHFVEELVRYGVSVLRGWLHSGYIFRLAAERGYGLRPHELDLEALASDSDLREELATMTVAQALPSFRQRALIDGGWSYEGGASITTYFMGACLTYFPNEFRRYRSSQERQRLAMQRQKAVYENPVHPLSAADEVGAKLQVLEELECIGESRTQAAVALLLDGYTQQEICQILGEPSVRAVEGLLYRWRQKAQSRRGGDRCG</sequence>
<feature type="region of interest" description="Disordered" evidence="1">
    <location>
        <begin position="1"/>
        <end position="33"/>
    </location>
</feature>
<keyword evidence="2" id="KW-0804">Transcription</keyword>
<comment type="caution">
    <text evidence="2">The sequence shown here is derived from an EMBL/GenBank/DDBJ whole genome shotgun (WGS) entry which is preliminary data.</text>
</comment>
<proteinExistence type="predicted"/>
<dbReference type="EMBL" id="JACHLX010000002">
    <property type="protein sequence ID" value="MBB5816887.1"/>
    <property type="molecule type" value="Genomic_DNA"/>
</dbReference>
<reference evidence="2 3" key="1">
    <citation type="submission" date="2020-08" db="EMBL/GenBank/DDBJ databases">
        <title>Sequencing the genomes of 1000 actinobacteria strains.</title>
        <authorList>
            <person name="Klenk H.-P."/>
        </authorList>
    </citation>
    <scope>NUCLEOTIDE SEQUENCE [LARGE SCALE GENOMIC DNA]</scope>
    <source>
        <strain evidence="2 3">DSM 40129</strain>
    </source>
</reference>
<keyword evidence="3" id="KW-1185">Reference proteome</keyword>
<name>A0AA89Q9S4_STRCU</name>
<evidence type="ECO:0000256" key="1">
    <source>
        <dbReference type="SAM" id="MobiDB-lite"/>
    </source>
</evidence>
<evidence type="ECO:0000313" key="2">
    <source>
        <dbReference type="EMBL" id="MBB5816887.1"/>
    </source>
</evidence>
<dbReference type="Proteomes" id="UP000579531">
    <property type="component" value="Unassembled WGS sequence"/>
</dbReference>
<keyword evidence="2" id="KW-0240">DNA-directed RNA polymerase</keyword>
<gene>
    <name evidence="2" type="ORF">HNR72_008009</name>
</gene>
<accession>A0AA89Q9S4</accession>